<comment type="caution">
    <text evidence="1">The sequence shown here is derived from an EMBL/GenBank/DDBJ whole genome shotgun (WGS) entry which is preliminary data.</text>
</comment>
<dbReference type="Proteomes" id="UP000265520">
    <property type="component" value="Unassembled WGS sequence"/>
</dbReference>
<evidence type="ECO:0000313" key="1">
    <source>
        <dbReference type="EMBL" id="MCI34911.1"/>
    </source>
</evidence>
<protein>
    <submittedName>
        <fullName evidence="1">Uncharacterized protein</fullName>
    </submittedName>
</protein>
<organism evidence="1 2">
    <name type="scientific">Trifolium medium</name>
    <dbReference type="NCBI Taxonomy" id="97028"/>
    <lineage>
        <taxon>Eukaryota</taxon>
        <taxon>Viridiplantae</taxon>
        <taxon>Streptophyta</taxon>
        <taxon>Embryophyta</taxon>
        <taxon>Tracheophyta</taxon>
        <taxon>Spermatophyta</taxon>
        <taxon>Magnoliopsida</taxon>
        <taxon>eudicotyledons</taxon>
        <taxon>Gunneridae</taxon>
        <taxon>Pentapetalae</taxon>
        <taxon>rosids</taxon>
        <taxon>fabids</taxon>
        <taxon>Fabales</taxon>
        <taxon>Fabaceae</taxon>
        <taxon>Papilionoideae</taxon>
        <taxon>50 kb inversion clade</taxon>
        <taxon>NPAAA clade</taxon>
        <taxon>Hologalegina</taxon>
        <taxon>IRL clade</taxon>
        <taxon>Trifolieae</taxon>
        <taxon>Trifolium</taxon>
    </lineage>
</organism>
<sequence>AFSLIFAWRAPSEPRQKVFRLLARSGELSRPAAPGEKSSLSPGETNCRPAKQAQIWGSASNSALASPKTHFAQLIDP</sequence>
<feature type="non-terminal residue" evidence="1">
    <location>
        <position position="1"/>
    </location>
</feature>
<evidence type="ECO:0000313" key="2">
    <source>
        <dbReference type="Proteomes" id="UP000265520"/>
    </source>
</evidence>
<dbReference type="EMBL" id="LXQA010218215">
    <property type="protein sequence ID" value="MCI34911.1"/>
    <property type="molecule type" value="Genomic_DNA"/>
</dbReference>
<proteinExistence type="predicted"/>
<dbReference type="AlphaFoldDB" id="A0A392REB6"/>
<reference evidence="1 2" key="1">
    <citation type="journal article" date="2018" name="Front. Plant Sci.">
        <title>Red Clover (Trifolium pratense) and Zigzag Clover (T. medium) - A Picture of Genomic Similarities and Differences.</title>
        <authorList>
            <person name="Dluhosova J."/>
            <person name="Istvanek J."/>
            <person name="Nedelnik J."/>
            <person name="Repkova J."/>
        </authorList>
    </citation>
    <scope>NUCLEOTIDE SEQUENCE [LARGE SCALE GENOMIC DNA]</scope>
    <source>
        <strain evidence="2">cv. 10/8</strain>
        <tissue evidence="1">Leaf</tissue>
    </source>
</reference>
<name>A0A392REB6_9FABA</name>
<keyword evidence="2" id="KW-1185">Reference proteome</keyword>
<accession>A0A392REB6</accession>